<evidence type="ECO:0000313" key="4">
    <source>
        <dbReference type="EMBL" id="GAA4574944.1"/>
    </source>
</evidence>
<dbReference type="InterPro" id="IPR041698">
    <property type="entry name" value="Methyltransf_25"/>
</dbReference>
<keyword evidence="2" id="KW-0808">Transferase</keyword>
<reference evidence="5" key="1">
    <citation type="journal article" date="2019" name="Int. J. Syst. Evol. Microbiol.">
        <title>The Global Catalogue of Microorganisms (GCM) 10K type strain sequencing project: providing services to taxonomists for standard genome sequencing and annotation.</title>
        <authorList>
            <consortium name="The Broad Institute Genomics Platform"/>
            <consortium name="The Broad Institute Genome Sequencing Center for Infectious Disease"/>
            <person name="Wu L."/>
            <person name="Ma J."/>
        </authorList>
    </citation>
    <scope>NUCLEOTIDE SEQUENCE [LARGE SCALE GENOMIC DNA]</scope>
    <source>
        <strain evidence="5">JCM 3175</strain>
    </source>
</reference>
<accession>A0ABP8SSM7</accession>
<dbReference type="SUPFAM" id="SSF53335">
    <property type="entry name" value="S-adenosyl-L-methionine-dependent methyltransferases"/>
    <property type="match status" value="1"/>
</dbReference>
<name>A0ABP8SSM7_9ACTN</name>
<organism evidence="4 5">
    <name type="scientific">Micromonospora coerulea</name>
    <dbReference type="NCBI Taxonomy" id="47856"/>
    <lineage>
        <taxon>Bacteria</taxon>
        <taxon>Bacillati</taxon>
        <taxon>Actinomycetota</taxon>
        <taxon>Actinomycetes</taxon>
        <taxon>Micromonosporales</taxon>
        <taxon>Micromonosporaceae</taxon>
        <taxon>Micromonospora</taxon>
    </lineage>
</organism>
<evidence type="ECO:0000256" key="1">
    <source>
        <dbReference type="ARBA" id="ARBA00022603"/>
    </source>
</evidence>
<dbReference type="Gene3D" id="3.40.50.150">
    <property type="entry name" value="Vaccinia Virus protein VP39"/>
    <property type="match status" value="1"/>
</dbReference>
<evidence type="ECO:0000259" key="3">
    <source>
        <dbReference type="Pfam" id="PF13649"/>
    </source>
</evidence>
<dbReference type="PANTHER" id="PTHR43861">
    <property type="entry name" value="TRANS-ACONITATE 2-METHYLTRANSFERASE-RELATED"/>
    <property type="match status" value="1"/>
</dbReference>
<dbReference type="PANTHER" id="PTHR43861:SF1">
    <property type="entry name" value="TRANS-ACONITATE 2-METHYLTRANSFERASE"/>
    <property type="match status" value="1"/>
</dbReference>
<dbReference type="InterPro" id="IPR029063">
    <property type="entry name" value="SAM-dependent_MTases_sf"/>
</dbReference>
<dbReference type="GO" id="GO:0032259">
    <property type="term" value="P:methylation"/>
    <property type="evidence" value="ECO:0007669"/>
    <property type="project" value="UniProtKB-KW"/>
</dbReference>
<dbReference type="Pfam" id="PF13649">
    <property type="entry name" value="Methyltransf_25"/>
    <property type="match status" value="1"/>
</dbReference>
<dbReference type="GO" id="GO:0008168">
    <property type="term" value="F:methyltransferase activity"/>
    <property type="evidence" value="ECO:0007669"/>
    <property type="project" value="UniProtKB-KW"/>
</dbReference>
<keyword evidence="1 4" id="KW-0489">Methyltransferase</keyword>
<gene>
    <name evidence="4" type="ORF">GCM10023176_43190</name>
</gene>
<comment type="caution">
    <text evidence="4">The sequence shown here is derived from an EMBL/GenBank/DDBJ whole genome shotgun (WGS) entry which is preliminary data.</text>
</comment>
<proteinExistence type="predicted"/>
<keyword evidence="5" id="KW-1185">Reference proteome</keyword>
<dbReference type="EMBL" id="BAABGU010000025">
    <property type="protein sequence ID" value="GAA4574944.1"/>
    <property type="molecule type" value="Genomic_DNA"/>
</dbReference>
<protein>
    <submittedName>
        <fullName evidence="4">Class I SAM-dependent methyltransferase</fullName>
    </submittedName>
</protein>
<dbReference type="CDD" id="cd02440">
    <property type="entry name" value="AdoMet_MTases"/>
    <property type="match status" value="1"/>
</dbReference>
<feature type="domain" description="Methyltransferase" evidence="3">
    <location>
        <begin position="34"/>
        <end position="126"/>
    </location>
</feature>
<dbReference type="Proteomes" id="UP001500307">
    <property type="component" value="Unassembled WGS sequence"/>
</dbReference>
<evidence type="ECO:0000313" key="5">
    <source>
        <dbReference type="Proteomes" id="UP001500307"/>
    </source>
</evidence>
<evidence type="ECO:0000256" key="2">
    <source>
        <dbReference type="ARBA" id="ARBA00022679"/>
    </source>
</evidence>
<sequence>MDQRFGPLYDAENPWGRDDGFFLAAVDETPAARVLDLGCGTGRLTLALAAAGHTVTGVDPHRASLDAARAKPGADRVTWIEGTSAVLPDAAYDVAVLTSHVVQEIRAEADWRRTLADLRRALVPGGRLVFDSRDPAARRWERWNARDSRRRIALPDGTVVQAWTELTEMRDDLVSFVHHYLLPDGDELRSPGTLRFRTEEELQAALGNAGFTVERIHGGWDREPVGASDDGELIVVARAGAAITPR</sequence>
<dbReference type="RefSeq" id="WP_346122224.1">
    <property type="nucleotide sequence ID" value="NZ_BAABGU010000025.1"/>
</dbReference>